<protein>
    <submittedName>
        <fullName evidence="4">Gag-pol polyprotein</fullName>
    </submittedName>
</protein>
<dbReference type="AlphaFoldDB" id="A0A5A7R0L2"/>
<dbReference type="SMART" id="SM00343">
    <property type="entry name" value="ZnF_C2HC"/>
    <property type="match status" value="1"/>
</dbReference>
<dbReference type="GO" id="GO:0008270">
    <property type="term" value="F:zinc ion binding"/>
    <property type="evidence" value="ECO:0007669"/>
    <property type="project" value="UniProtKB-KW"/>
</dbReference>
<evidence type="ECO:0000313" key="5">
    <source>
        <dbReference type="Proteomes" id="UP000325081"/>
    </source>
</evidence>
<dbReference type="Proteomes" id="UP000325081">
    <property type="component" value="Unassembled WGS sequence"/>
</dbReference>
<dbReference type="SUPFAM" id="SSF57756">
    <property type="entry name" value="Retrovirus zinc finger-like domains"/>
    <property type="match status" value="1"/>
</dbReference>
<dbReference type="PANTHER" id="PTHR34482:SF49">
    <property type="entry name" value="RETROTRANSPOSON GAG DOMAIN-CONTAINING PROTEIN"/>
    <property type="match status" value="1"/>
</dbReference>
<accession>A0A5A7R0L2</accession>
<sequence>MPVRPSVFVAARCSLRSSLKTTTFDLLTLHVFLRPCTLYIQQVQQHKEIHREEESLNPVKLHCPPKSPESRYFKGAQLVLLSVTLGVGKLGIKAWIRAGKRRGLVQRPYLSFPNSLRSSVLDACKCFTTALGVGLLRIGYISLRPLPVKLAMSDALLLVRSLLGPQSSVWSLLSIVSGLNPGKPISIPLVVKERVNGMESNTTLVASSLGMIFHFRKPEVLDEPSSLPVRASVLSHSLNQVKRGRYDGGVERVVIGLIMACQTRNQQAQQPPPPPHQDDHRETVIKFQRLTPPAFTGVEGPIAVAEWIHKLERMFNLLMCTDEQKIVCAEYQMEGDADTWCHDHWRLRPGERANLTWDRMQEGTQTVDEYERDFTFMSAFAPTLVDTEVKKATQFCDGLHPDVCMHLTSQRNLPYGETVIHAHQFENYQKLIASAPSQPLAQSVQPITSVHLGSNSNKRKDDSRRDNRKRKRGGNDRRGERPVAQSQYPKCHNCGRYHSEECRYTQRVCYNCMKPGHFFSACPEPNRQQGYQQPQQQQQFPLPPHQ</sequence>
<evidence type="ECO:0000313" key="4">
    <source>
        <dbReference type="EMBL" id="GER49924.1"/>
    </source>
</evidence>
<evidence type="ECO:0000256" key="2">
    <source>
        <dbReference type="SAM" id="MobiDB-lite"/>
    </source>
</evidence>
<dbReference type="Gene3D" id="4.10.60.10">
    <property type="entry name" value="Zinc finger, CCHC-type"/>
    <property type="match status" value="1"/>
</dbReference>
<dbReference type="PANTHER" id="PTHR34482">
    <property type="entry name" value="DNA DAMAGE-INDUCIBLE PROTEIN 1-LIKE"/>
    <property type="match status" value="1"/>
</dbReference>
<reference evidence="5" key="1">
    <citation type="journal article" date="2019" name="Curr. Biol.">
        <title>Genome Sequence of Striga asiatica Provides Insight into the Evolution of Plant Parasitism.</title>
        <authorList>
            <person name="Yoshida S."/>
            <person name="Kim S."/>
            <person name="Wafula E.K."/>
            <person name="Tanskanen J."/>
            <person name="Kim Y.M."/>
            <person name="Honaas L."/>
            <person name="Yang Z."/>
            <person name="Spallek T."/>
            <person name="Conn C.E."/>
            <person name="Ichihashi Y."/>
            <person name="Cheong K."/>
            <person name="Cui S."/>
            <person name="Der J.P."/>
            <person name="Gundlach H."/>
            <person name="Jiao Y."/>
            <person name="Hori C."/>
            <person name="Ishida J.K."/>
            <person name="Kasahara H."/>
            <person name="Kiba T."/>
            <person name="Kim M.S."/>
            <person name="Koo N."/>
            <person name="Laohavisit A."/>
            <person name="Lee Y.H."/>
            <person name="Lumba S."/>
            <person name="McCourt P."/>
            <person name="Mortimer J.C."/>
            <person name="Mutuku J.M."/>
            <person name="Nomura T."/>
            <person name="Sasaki-Sekimoto Y."/>
            <person name="Seto Y."/>
            <person name="Wang Y."/>
            <person name="Wakatake T."/>
            <person name="Sakakibara H."/>
            <person name="Demura T."/>
            <person name="Yamaguchi S."/>
            <person name="Yoneyama K."/>
            <person name="Manabe R.I."/>
            <person name="Nelson D.C."/>
            <person name="Schulman A.H."/>
            <person name="Timko M.P."/>
            <person name="dePamphilis C.W."/>
            <person name="Choi D."/>
            <person name="Shirasu K."/>
        </authorList>
    </citation>
    <scope>NUCLEOTIDE SEQUENCE [LARGE SCALE GENOMIC DNA]</scope>
    <source>
        <strain evidence="5">cv. UVA1</strain>
    </source>
</reference>
<name>A0A5A7R0L2_STRAF</name>
<keyword evidence="5" id="KW-1185">Reference proteome</keyword>
<proteinExistence type="predicted"/>
<dbReference type="GO" id="GO:0003676">
    <property type="term" value="F:nucleic acid binding"/>
    <property type="evidence" value="ECO:0007669"/>
    <property type="project" value="InterPro"/>
</dbReference>
<feature type="compositionally biased region" description="Low complexity" evidence="2">
    <location>
        <begin position="525"/>
        <end position="540"/>
    </location>
</feature>
<dbReference type="InterPro" id="IPR036875">
    <property type="entry name" value="Znf_CCHC_sf"/>
</dbReference>
<keyword evidence="1" id="KW-0863">Zinc-finger</keyword>
<dbReference type="InterPro" id="IPR001878">
    <property type="entry name" value="Znf_CCHC"/>
</dbReference>
<keyword evidence="1" id="KW-0479">Metal-binding</keyword>
<evidence type="ECO:0000256" key="1">
    <source>
        <dbReference type="PROSITE-ProRule" id="PRU00047"/>
    </source>
</evidence>
<feature type="region of interest" description="Disordered" evidence="2">
    <location>
        <begin position="446"/>
        <end position="487"/>
    </location>
</feature>
<dbReference type="OrthoDB" id="903801at2759"/>
<organism evidence="4 5">
    <name type="scientific">Striga asiatica</name>
    <name type="common">Asiatic witchweed</name>
    <name type="synonym">Buchnera asiatica</name>
    <dbReference type="NCBI Taxonomy" id="4170"/>
    <lineage>
        <taxon>Eukaryota</taxon>
        <taxon>Viridiplantae</taxon>
        <taxon>Streptophyta</taxon>
        <taxon>Embryophyta</taxon>
        <taxon>Tracheophyta</taxon>
        <taxon>Spermatophyta</taxon>
        <taxon>Magnoliopsida</taxon>
        <taxon>eudicotyledons</taxon>
        <taxon>Gunneridae</taxon>
        <taxon>Pentapetalae</taxon>
        <taxon>asterids</taxon>
        <taxon>lamiids</taxon>
        <taxon>Lamiales</taxon>
        <taxon>Orobanchaceae</taxon>
        <taxon>Buchnereae</taxon>
        <taxon>Striga</taxon>
    </lineage>
</organism>
<keyword evidence="1" id="KW-0862">Zinc</keyword>
<feature type="domain" description="CCHC-type" evidence="3">
    <location>
        <begin position="509"/>
        <end position="524"/>
    </location>
</feature>
<comment type="caution">
    <text evidence="4">The sequence shown here is derived from an EMBL/GenBank/DDBJ whole genome shotgun (WGS) entry which is preliminary data.</text>
</comment>
<evidence type="ECO:0000259" key="3">
    <source>
        <dbReference type="PROSITE" id="PS50158"/>
    </source>
</evidence>
<gene>
    <name evidence="4" type="ORF">STAS_27197</name>
</gene>
<dbReference type="PROSITE" id="PS50158">
    <property type="entry name" value="ZF_CCHC"/>
    <property type="match status" value="1"/>
</dbReference>
<feature type="region of interest" description="Disordered" evidence="2">
    <location>
        <begin position="524"/>
        <end position="546"/>
    </location>
</feature>
<dbReference type="EMBL" id="BKCP01008959">
    <property type="protein sequence ID" value="GER49924.1"/>
    <property type="molecule type" value="Genomic_DNA"/>
</dbReference>